<sequence length="123" mass="13709">MAEYINGYTIAYILIRRYYLEDNISKRGIEGDNKIKRLVVWPPYLRLGPTPAYIPAWLLVRAPDPEMVVWPKLPLASRLGLRLAGKVSSYLASTDGAPLLGLLTPYSVWLGPQVAPLACRLGD</sequence>
<dbReference type="VEuPathDB" id="FungiDB:NECHADRAFT_89057"/>
<gene>
    <name evidence="1" type="ORF">NECHADRAFT_89057</name>
</gene>
<dbReference type="RefSeq" id="XP_003039600.1">
    <property type="nucleotide sequence ID" value="XM_003039554.1"/>
</dbReference>
<dbReference type="Proteomes" id="UP000005206">
    <property type="component" value="Unassembled WGS sequence"/>
</dbReference>
<evidence type="ECO:0000313" key="1">
    <source>
        <dbReference type="EMBL" id="EEU33887.1"/>
    </source>
</evidence>
<dbReference type="AlphaFoldDB" id="C7ZQ24"/>
<reference evidence="1 2" key="1">
    <citation type="journal article" date="2009" name="PLoS Genet.">
        <title>The genome of Nectria haematococca: contribution of supernumerary chromosomes to gene expansion.</title>
        <authorList>
            <person name="Coleman J.J."/>
            <person name="Rounsley S.D."/>
            <person name="Rodriguez-Carres M."/>
            <person name="Kuo A."/>
            <person name="Wasmann C.C."/>
            <person name="Grimwood J."/>
            <person name="Schmutz J."/>
            <person name="Taga M."/>
            <person name="White G.J."/>
            <person name="Zhou S."/>
            <person name="Schwartz D.C."/>
            <person name="Freitag M."/>
            <person name="Ma L.J."/>
            <person name="Danchin E.G."/>
            <person name="Henrissat B."/>
            <person name="Coutinho P.M."/>
            <person name="Nelson D.R."/>
            <person name="Straney D."/>
            <person name="Napoli C.A."/>
            <person name="Barker B.M."/>
            <person name="Gribskov M."/>
            <person name="Rep M."/>
            <person name="Kroken S."/>
            <person name="Molnar I."/>
            <person name="Rensing C."/>
            <person name="Kennell J.C."/>
            <person name="Zamora J."/>
            <person name="Farman M.L."/>
            <person name="Selker E.U."/>
            <person name="Salamov A."/>
            <person name="Shapiro H."/>
            <person name="Pangilinan J."/>
            <person name="Lindquist E."/>
            <person name="Lamers C."/>
            <person name="Grigoriev I.V."/>
            <person name="Geiser D.M."/>
            <person name="Covert S.F."/>
            <person name="Temporini E."/>
            <person name="Vanetten H.D."/>
        </authorList>
    </citation>
    <scope>NUCLEOTIDE SEQUENCE [LARGE SCALE GENOMIC DNA]</scope>
    <source>
        <strain evidence="2">ATCC MYA-4622 / CBS 123669 / FGSC 9596 / NRRL 45880 / 77-13-4</strain>
    </source>
</reference>
<dbReference type="InParanoid" id="C7ZQ24"/>
<organism evidence="1 2">
    <name type="scientific">Fusarium vanettenii (strain ATCC MYA-4622 / CBS 123669 / FGSC 9596 / NRRL 45880 / 77-13-4)</name>
    <name type="common">Fusarium solani subsp. pisi</name>
    <dbReference type="NCBI Taxonomy" id="660122"/>
    <lineage>
        <taxon>Eukaryota</taxon>
        <taxon>Fungi</taxon>
        <taxon>Dikarya</taxon>
        <taxon>Ascomycota</taxon>
        <taxon>Pezizomycotina</taxon>
        <taxon>Sordariomycetes</taxon>
        <taxon>Hypocreomycetidae</taxon>
        <taxon>Hypocreales</taxon>
        <taxon>Nectriaceae</taxon>
        <taxon>Fusarium</taxon>
        <taxon>Fusarium solani species complex</taxon>
        <taxon>Fusarium vanettenii</taxon>
    </lineage>
</organism>
<name>C7ZQ24_FUSV7</name>
<dbReference type="HOGENOM" id="CLU_2015871_0_0_1"/>
<proteinExistence type="predicted"/>
<accession>C7ZQ24</accession>
<evidence type="ECO:0000313" key="2">
    <source>
        <dbReference type="Proteomes" id="UP000005206"/>
    </source>
</evidence>
<protein>
    <submittedName>
        <fullName evidence="1">Uncharacterized protein</fullName>
    </submittedName>
</protein>
<dbReference type="KEGG" id="nhe:NECHADRAFT_89057"/>
<keyword evidence="2" id="KW-1185">Reference proteome</keyword>
<dbReference type="EMBL" id="GG698979">
    <property type="protein sequence ID" value="EEU33887.1"/>
    <property type="molecule type" value="Genomic_DNA"/>
</dbReference>
<dbReference type="GeneID" id="9667121"/>